<dbReference type="GO" id="GO:0016491">
    <property type="term" value="F:oxidoreductase activity"/>
    <property type="evidence" value="ECO:0007669"/>
    <property type="project" value="UniProtKB-KW"/>
</dbReference>
<evidence type="ECO:0000256" key="3">
    <source>
        <dbReference type="ARBA" id="ARBA00007588"/>
    </source>
</evidence>
<dbReference type="PANTHER" id="PTHR42802:SF1">
    <property type="entry name" value="L-ORNITHINE N(5)-MONOOXYGENASE"/>
    <property type="match status" value="1"/>
</dbReference>
<comment type="pathway">
    <text evidence="2">Siderophore biosynthesis.</text>
</comment>
<evidence type="ECO:0000256" key="6">
    <source>
        <dbReference type="ARBA" id="ARBA00022827"/>
    </source>
</evidence>
<dbReference type="Pfam" id="PF13434">
    <property type="entry name" value="Lys_Orn_oxgnase"/>
    <property type="match status" value="1"/>
</dbReference>
<keyword evidence="8" id="KW-0560">Oxidoreductase</keyword>
<comment type="catalytic activity">
    <reaction evidence="10">
        <text>L-ornithine + NADH + O2 = N(5)-hydroxy-L-ornithine + NAD(+) + H2O</text>
        <dbReference type="Rhea" id="RHEA:41512"/>
        <dbReference type="ChEBI" id="CHEBI:15377"/>
        <dbReference type="ChEBI" id="CHEBI:15379"/>
        <dbReference type="ChEBI" id="CHEBI:46911"/>
        <dbReference type="ChEBI" id="CHEBI:57540"/>
        <dbReference type="ChEBI" id="CHEBI:57945"/>
        <dbReference type="ChEBI" id="CHEBI:78275"/>
        <dbReference type="EC" id="1.14.13.196"/>
    </reaction>
</comment>
<evidence type="ECO:0000256" key="2">
    <source>
        <dbReference type="ARBA" id="ARBA00004924"/>
    </source>
</evidence>
<comment type="catalytic activity">
    <reaction evidence="9">
        <text>L-ornithine + NADPH + O2 = N(5)-hydroxy-L-ornithine + NADP(+) + H2O</text>
        <dbReference type="Rhea" id="RHEA:41508"/>
        <dbReference type="ChEBI" id="CHEBI:15377"/>
        <dbReference type="ChEBI" id="CHEBI:15379"/>
        <dbReference type="ChEBI" id="CHEBI:46911"/>
        <dbReference type="ChEBI" id="CHEBI:57783"/>
        <dbReference type="ChEBI" id="CHEBI:58349"/>
        <dbReference type="ChEBI" id="CHEBI:78275"/>
        <dbReference type="EC" id="1.14.13.196"/>
    </reaction>
</comment>
<dbReference type="OrthoDB" id="3519933at2759"/>
<keyword evidence="6" id="KW-0274">FAD</keyword>
<dbReference type="SUPFAM" id="SSF51905">
    <property type="entry name" value="FAD/NAD(P)-binding domain"/>
    <property type="match status" value="2"/>
</dbReference>
<name>A0A8H5G4X3_9AGAR</name>
<dbReference type="GO" id="GO:0006879">
    <property type="term" value="P:intracellular iron ion homeostasis"/>
    <property type="evidence" value="ECO:0007669"/>
    <property type="project" value="TreeGrafter"/>
</dbReference>
<organism evidence="12 13">
    <name type="scientific">Leucocoprinus leucothites</name>
    <dbReference type="NCBI Taxonomy" id="201217"/>
    <lineage>
        <taxon>Eukaryota</taxon>
        <taxon>Fungi</taxon>
        <taxon>Dikarya</taxon>
        <taxon>Basidiomycota</taxon>
        <taxon>Agaricomycotina</taxon>
        <taxon>Agaricomycetes</taxon>
        <taxon>Agaricomycetidae</taxon>
        <taxon>Agaricales</taxon>
        <taxon>Agaricineae</taxon>
        <taxon>Agaricaceae</taxon>
        <taxon>Leucocoprinus</taxon>
    </lineage>
</organism>
<comment type="caution">
    <text evidence="12">The sequence shown here is derived from an EMBL/GenBank/DDBJ whole genome shotgun (WGS) entry which is preliminary data.</text>
</comment>
<dbReference type="EC" id="1.14.13.196" evidence="4"/>
<dbReference type="EMBL" id="JAACJO010000005">
    <property type="protein sequence ID" value="KAF5358409.1"/>
    <property type="molecule type" value="Genomic_DNA"/>
</dbReference>
<protein>
    <recommendedName>
        <fullName evidence="4">L-ornithine N(5)-monooxygenase [NAD(P)H]</fullName>
        <ecNumber evidence="4">1.14.13.196</ecNumber>
    </recommendedName>
</protein>
<comment type="cofactor">
    <cofactor evidence="1">
        <name>FAD</name>
        <dbReference type="ChEBI" id="CHEBI:57692"/>
    </cofactor>
</comment>
<dbReference type="PANTHER" id="PTHR42802">
    <property type="entry name" value="MONOOXYGENASE"/>
    <property type="match status" value="1"/>
</dbReference>
<dbReference type="InterPro" id="IPR036188">
    <property type="entry name" value="FAD/NAD-bd_sf"/>
</dbReference>
<feature type="region of interest" description="Disordered" evidence="11">
    <location>
        <begin position="493"/>
        <end position="521"/>
    </location>
</feature>
<evidence type="ECO:0000313" key="12">
    <source>
        <dbReference type="EMBL" id="KAF5358409.1"/>
    </source>
</evidence>
<feature type="compositionally biased region" description="Low complexity" evidence="11">
    <location>
        <begin position="504"/>
        <end position="521"/>
    </location>
</feature>
<accession>A0A8H5G4X3</accession>
<dbReference type="Proteomes" id="UP000559027">
    <property type="component" value="Unassembled WGS sequence"/>
</dbReference>
<keyword evidence="13" id="KW-1185">Reference proteome</keyword>
<keyword evidence="7" id="KW-0521">NADP</keyword>
<proteinExistence type="inferred from homology"/>
<evidence type="ECO:0000256" key="7">
    <source>
        <dbReference type="ARBA" id="ARBA00022857"/>
    </source>
</evidence>
<evidence type="ECO:0000256" key="5">
    <source>
        <dbReference type="ARBA" id="ARBA00022630"/>
    </source>
</evidence>
<comment type="similarity">
    <text evidence="3">Belongs to the lysine N(6)-hydroxylase/L-ornithine N(5)-oxygenase family.</text>
</comment>
<evidence type="ECO:0000256" key="1">
    <source>
        <dbReference type="ARBA" id="ARBA00001974"/>
    </source>
</evidence>
<dbReference type="InterPro" id="IPR025700">
    <property type="entry name" value="Lys/Orn_oxygenase"/>
</dbReference>
<evidence type="ECO:0000256" key="11">
    <source>
        <dbReference type="SAM" id="MobiDB-lite"/>
    </source>
</evidence>
<evidence type="ECO:0000256" key="10">
    <source>
        <dbReference type="ARBA" id="ARBA00049248"/>
    </source>
</evidence>
<dbReference type="Gene3D" id="3.50.50.60">
    <property type="entry name" value="FAD/NAD(P)-binding domain"/>
    <property type="match status" value="1"/>
</dbReference>
<sequence length="591" mass="65946">MITACPDNSRVHRGMLTGVEQLELDEPGHFYKPGPIKVSKPIFPDQTLFLLLSSPISVEMTLSGLESTTLDVLGLGFGPANLSIAAALSEHWSKSNSASRRSVRNVLFIEKHTKFQWHPGMLLPDARMQISFMKDLVTLRNPQSPFTFLAYLHSQGRLLPFINRGSTIPSRKEFADYLSWVSQRVQEEGVNVLFGHEIIGLFEGPQDTVQVHVRNLSTGGERIFQTRDVILSPGGSAKVPAQFDTFLGHRRFLHSSSYATSITPILEDLCRESRRLRIAVVGSGQSAAEVSLNLRERLSDCVLHDAHHEIDMLLRKGSLKPSDDSPFANEIFDPTATDTWFSLTSDRARNEMLEEYRSTNYGVVNPRTLEHLYEVIYNQQLNQDIARRTGSQPSTPNAVINFRPYTSLVEVEVVQSERVSQLTSSRFRIVSQHAITRQIAERCYDIVICATGYHRSSWINLLKQSNLGKRFGLDPTATTIRLLPALNLTNGRVGEVPPSDNNMPSPLTSSSVSTPPTSPSHSFSHLISVSNDLYVSRNYELLRLSDETASPKNSRVYIQGVEEMTHGLSDTLLSVVGIRAGEVVADILREH</sequence>
<dbReference type="AlphaFoldDB" id="A0A8H5G4X3"/>
<evidence type="ECO:0000256" key="9">
    <source>
        <dbReference type="ARBA" id="ARBA00047598"/>
    </source>
</evidence>
<reference evidence="12 13" key="1">
    <citation type="journal article" date="2020" name="ISME J.">
        <title>Uncovering the hidden diversity of litter-decomposition mechanisms in mushroom-forming fungi.</title>
        <authorList>
            <person name="Floudas D."/>
            <person name="Bentzer J."/>
            <person name="Ahren D."/>
            <person name="Johansson T."/>
            <person name="Persson P."/>
            <person name="Tunlid A."/>
        </authorList>
    </citation>
    <scope>NUCLEOTIDE SEQUENCE [LARGE SCALE GENOMIC DNA]</scope>
    <source>
        <strain evidence="12 13">CBS 146.42</strain>
    </source>
</reference>
<evidence type="ECO:0000256" key="4">
    <source>
        <dbReference type="ARBA" id="ARBA00012881"/>
    </source>
</evidence>
<gene>
    <name evidence="12" type="ORF">D9756_001509</name>
</gene>
<evidence type="ECO:0000256" key="8">
    <source>
        <dbReference type="ARBA" id="ARBA00023002"/>
    </source>
</evidence>
<evidence type="ECO:0000313" key="13">
    <source>
        <dbReference type="Proteomes" id="UP000559027"/>
    </source>
</evidence>
<keyword evidence="5" id="KW-0285">Flavoprotein</keyword>